<accession>A0A9W8P9C8</accession>
<evidence type="ECO:0000313" key="1">
    <source>
        <dbReference type="EMBL" id="KAJ3749439.1"/>
    </source>
</evidence>
<dbReference type="PANTHER" id="PTHR16134:SF119">
    <property type="entry name" value="AT02038P-RELATED"/>
    <property type="match status" value="1"/>
</dbReference>
<evidence type="ECO:0000313" key="2">
    <source>
        <dbReference type="Proteomes" id="UP001142393"/>
    </source>
</evidence>
<proteinExistence type="predicted"/>
<gene>
    <name evidence="1" type="ORF">DFH05DRAFT_1476761</name>
</gene>
<protein>
    <recommendedName>
        <fullName evidence="3">F-box domain-containing protein</fullName>
    </recommendedName>
</protein>
<dbReference type="SUPFAM" id="SSF52047">
    <property type="entry name" value="RNI-like"/>
    <property type="match status" value="1"/>
</dbReference>
<organism evidence="1 2">
    <name type="scientific">Lentinula detonsa</name>
    <dbReference type="NCBI Taxonomy" id="2804962"/>
    <lineage>
        <taxon>Eukaryota</taxon>
        <taxon>Fungi</taxon>
        <taxon>Dikarya</taxon>
        <taxon>Basidiomycota</taxon>
        <taxon>Agaricomycotina</taxon>
        <taxon>Agaricomycetes</taxon>
        <taxon>Agaricomycetidae</taxon>
        <taxon>Agaricales</taxon>
        <taxon>Marasmiineae</taxon>
        <taxon>Omphalotaceae</taxon>
        <taxon>Lentinula</taxon>
    </lineage>
</organism>
<name>A0A9W8P9C8_9AGAR</name>
<dbReference type="EMBL" id="JANVFU010000002">
    <property type="protein sequence ID" value="KAJ3749439.1"/>
    <property type="molecule type" value="Genomic_DNA"/>
</dbReference>
<dbReference type="Gene3D" id="3.80.10.10">
    <property type="entry name" value="Ribonuclease Inhibitor"/>
    <property type="match status" value="1"/>
</dbReference>
<dbReference type="InterPro" id="IPR032675">
    <property type="entry name" value="LRR_dom_sf"/>
</dbReference>
<dbReference type="AlphaFoldDB" id="A0A9W8P9C8"/>
<reference evidence="1 2" key="1">
    <citation type="journal article" date="2023" name="Proc. Natl. Acad. Sci. U.S.A.">
        <title>A global phylogenomic analysis of the shiitake genus Lentinula.</title>
        <authorList>
            <person name="Sierra-Patev S."/>
            <person name="Min B."/>
            <person name="Naranjo-Ortiz M."/>
            <person name="Looney B."/>
            <person name="Konkel Z."/>
            <person name="Slot J.C."/>
            <person name="Sakamoto Y."/>
            <person name="Steenwyk J.L."/>
            <person name="Rokas A."/>
            <person name="Carro J."/>
            <person name="Camarero S."/>
            <person name="Ferreira P."/>
            <person name="Molpeceres G."/>
            <person name="Ruiz-Duenas F.J."/>
            <person name="Serrano A."/>
            <person name="Henrissat B."/>
            <person name="Drula E."/>
            <person name="Hughes K.W."/>
            <person name="Mata J.L."/>
            <person name="Ishikawa N.K."/>
            <person name="Vargas-Isla R."/>
            <person name="Ushijima S."/>
            <person name="Smith C.A."/>
            <person name="Donoghue J."/>
            <person name="Ahrendt S."/>
            <person name="Andreopoulos W."/>
            <person name="He G."/>
            <person name="LaButti K."/>
            <person name="Lipzen A."/>
            <person name="Ng V."/>
            <person name="Riley R."/>
            <person name="Sandor L."/>
            <person name="Barry K."/>
            <person name="Martinez A.T."/>
            <person name="Xiao Y."/>
            <person name="Gibbons J.G."/>
            <person name="Terashima K."/>
            <person name="Grigoriev I.V."/>
            <person name="Hibbett D."/>
        </authorList>
    </citation>
    <scope>NUCLEOTIDE SEQUENCE [LARGE SCALE GENOMIC DNA]</scope>
    <source>
        <strain evidence="1 2">TFB7810</strain>
    </source>
</reference>
<dbReference type="PANTHER" id="PTHR16134">
    <property type="entry name" value="F-BOX/TPR REPEAT PROTEIN POF3"/>
    <property type="match status" value="1"/>
</dbReference>
<comment type="caution">
    <text evidence="1">The sequence shown here is derived from an EMBL/GenBank/DDBJ whole genome shotgun (WGS) entry which is preliminary data.</text>
</comment>
<sequence length="571" mass="64022">MSALSLAAVPGDLLLEIAANLDCRADVYSLCMTNNRFFATVSSVLYTSVTLNSAEQCSTTLNMLRKRPDIARHVRELTVKPGQPSSSDNQFNDSEKASSAVRDVAMSRVLDALVKFTWDFDDLPVYDDMWFALRVCCGQLRYVGTSLGTRVPNLHSHLFDFVDLQGFSLYLKRAFFESHLDIFSDEQRPTSKRFWNMLMNKCPNLQELVIDGVSPFPVDARPLSYARWPKLRRLVLGDVAVDWLPGDALTAPDAKSPFIEFLEAHPNLQSLGLSRSNISHARLATMAPDTVKLRSFTGTLEQLQSIPHMHKYLDSVAFREPMRTRDVTALAVASLLQKLTSLTKLKISFMLHSMYDSGNLLRSLIASCPNLTHLELACGHKPSFQLELFAKTIRGFSKLRVLHLTVVKYPGDESLVAGATRIAMTNPRIQHFSLAFLPPASPFGFPFPVLTFLPLPYRSRDSGSFTLTCDKHGLPQTLRGFERRRLLWPFGLGQTYQTKRYINDLRPAGSPGRRKTGLKGVLELLTESSAAGEEMRMMVFCALMVLLAVWGCCATNRGRSEDQMHLLTMSR</sequence>
<dbReference type="Proteomes" id="UP001142393">
    <property type="component" value="Unassembled WGS sequence"/>
</dbReference>
<keyword evidence="2" id="KW-1185">Reference proteome</keyword>
<evidence type="ECO:0008006" key="3">
    <source>
        <dbReference type="Google" id="ProtNLM"/>
    </source>
</evidence>